<reference evidence="1 2" key="1">
    <citation type="submission" date="2016-07" db="EMBL/GenBank/DDBJ databases">
        <title>Draft genome of the white-rot fungus Obba rivulosa 3A-2.</title>
        <authorList>
            <consortium name="DOE Joint Genome Institute"/>
            <person name="Miettinen O."/>
            <person name="Riley R."/>
            <person name="Acob R."/>
            <person name="Barry K."/>
            <person name="Cullen D."/>
            <person name="De Vries R."/>
            <person name="Hainaut M."/>
            <person name="Hatakka A."/>
            <person name="Henrissat B."/>
            <person name="Hilden K."/>
            <person name="Kuo R."/>
            <person name="Labutti K."/>
            <person name="Lipzen A."/>
            <person name="Makela M.R."/>
            <person name="Sandor L."/>
            <person name="Spatafora J.W."/>
            <person name="Grigoriev I.V."/>
            <person name="Hibbett D.S."/>
        </authorList>
    </citation>
    <scope>NUCLEOTIDE SEQUENCE [LARGE SCALE GENOMIC DNA]</scope>
    <source>
        <strain evidence="1 2">3A-2</strain>
    </source>
</reference>
<name>A0A8E2AM04_9APHY</name>
<evidence type="ECO:0000313" key="2">
    <source>
        <dbReference type="Proteomes" id="UP000250043"/>
    </source>
</evidence>
<sequence length="67" mass="7376">MNPLAATFEFADYQAKAQDEIDRGVSDGPYLTSLYRLVRRARVWEEASAGEREAAVAAFDGAHGEEV</sequence>
<dbReference type="Proteomes" id="UP000250043">
    <property type="component" value="Unassembled WGS sequence"/>
</dbReference>
<proteinExistence type="predicted"/>
<evidence type="ECO:0000313" key="1">
    <source>
        <dbReference type="EMBL" id="OCH84422.1"/>
    </source>
</evidence>
<dbReference type="EMBL" id="KV722675">
    <property type="protein sequence ID" value="OCH84422.1"/>
    <property type="molecule type" value="Genomic_DNA"/>
</dbReference>
<protein>
    <submittedName>
        <fullName evidence="1">Uncharacterized protein</fullName>
    </submittedName>
</protein>
<dbReference type="AlphaFoldDB" id="A0A8E2AM04"/>
<gene>
    <name evidence="1" type="ORF">OBBRIDRAFT_408341</name>
</gene>
<keyword evidence="2" id="KW-1185">Reference proteome</keyword>
<accession>A0A8E2AM04</accession>
<organism evidence="1 2">
    <name type="scientific">Obba rivulosa</name>
    <dbReference type="NCBI Taxonomy" id="1052685"/>
    <lineage>
        <taxon>Eukaryota</taxon>
        <taxon>Fungi</taxon>
        <taxon>Dikarya</taxon>
        <taxon>Basidiomycota</taxon>
        <taxon>Agaricomycotina</taxon>
        <taxon>Agaricomycetes</taxon>
        <taxon>Polyporales</taxon>
        <taxon>Gelatoporiaceae</taxon>
        <taxon>Obba</taxon>
    </lineage>
</organism>